<gene>
    <name evidence="1" type="ORF">MEDL_58203</name>
</gene>
<reference evidence="1" key="1">
    <citation type="submission" date="2021-03" db="EMBL/GenBank/DDBJ databases">
        <authorList>
            <person name="Bekaert M."/>
        </authorList>
    </citation>
    <scope>NUCLEOTIDE SEQUENCE</scope>
</reference>
<evidence type="ECO:0000313" key="1">
    <source>
        <dbReference type="EMBL" id="CAG2246220.1"/>
    </source>
</evidence>
<keyword evidence="2" id="KW-1185">Reference proteome</keyword>
<protein>
    <submittedName>
        <fullName evidence="1">Uncharacterized protein</fullName>
    </submittedName>
</protein>
<accession>A0A8S3UJC0</accession>
<evidence type="ECO:0000313" key="2">
    <source>
        <dbReference type="Proteomes" id="UP000683360"/>
    </source>
</evidence>
<dbReference type="EMBL" id="CAJPWZ010002846">
    <property type="protein sequence ID" value="CAG2246220.1"/>
    <property type="molecule type" value="Genomic_DNA"/>
</dbReference>
<name>A0A8S3UJC0_MYTED</name>
<sequence>MADQDTFPNDRHILFEHSIIQEIDPTNNRTEDVELNKDDTFQSFQQFEEQPESNPLERLPAIQELTSQARYPVFLLVDDTTNKVQTEHSIIQEIDDTNNRTEDVELNKHSIIQEIDDTNNRTEDVELNKDDTFQSFQQFEEQPESNLLERLLAIQELTPPARHPVFPLMDDTDKVQTENDTFQSFQQFKEQPESTHVEYLPAIQELTPQARHPVFPLMDDTTNELQTENDTFQSFQQFEEQPESTHVEHLPAIQELTPQARHPVFPLMDDTTNKVQTGIKKHTSMSNYKTTPSNQSNNLKNNQNQTIEYLPAIQELTPPARHPVFPLMDDTTNKVQTEHNIIQEIDPTNNRTEDVELNKDDTFQSVQQFKEQPESNPLEHLPAIQELTSQARHPVFPLMDDTTNKVQTEHNFIQEIDPTNNRTEDVELNKDDTFQSFQQFKEQPESNHLEHLPAIQELTPQARHPVFPLMDDTTNKVQTEHNIIQEIDPTNNRTEDVELNKDDTFQSVQQFKEQPESNHVEHLPAIQELTSQARHPVFPLMDDTTNKVQTEHNIIQEIDPTNNRTEDVELNKDDTFQSVQQFKEQPESNHVEHLPAIQELTSQARHPVFPLMDDTTNKVQTEHDFIQEIDPTNNRTEDVELNKDDTFQSVQQFKEQPESTHVEHLPAIQELTPQARHPVFPLMDDTTNKVQTEHNIIQEIDPTNNRTEDVELNKDDTFQSVQQFKEQPESNPLEYLPAIQELTPPARHPVFPLMDDTTNKVQTEHNIIQEIDPTNNRTEDVELKKDDTFQSFQQFEEQPESNPLEHLPAIQELTPQSRHPVFPLMDDTTNKVQTEHDFIQEIDPTNNRTEDVELNKDDTFQSVQQFKEQPESNPLEHLPAIQELTPQARHPVFPLMDDTTNKVQTEHNIIQEIDPTNNRTKDVELNKDDTFQSVQQFKEQPESNPLECMPAIQELTPPARHPVFPLMDDTTNKVQTGQIEKNRVCNKKGQDTLLFIQLFAKHDTIQSFQQFEEQPESNHVEHLPAIQELTLQARHPVFPLMDDTTNKVQAGI</sequence>
<dbReference type="AlphaFoldDB" id="A0A8S3UJC0"/>
<organism evidence="1 2">
    <name type="scientific">Mytilus edulis</name>
    <name type="common">Blue mussel</name>
    <dbReference type="NCBI Taxonomy" id="6550"/>
    <lineage>
        <taxon>Eukaryota</taxon>
        <taxon>Metazoa</taxon>
        <taxon>Spiralia</taxon>
        <taxon>Lophotrochozoa</taxon>
        <taxon>Mollusca</taxon>
        <taxon>Bivalvia</taxon>
        <taxon>Autobranchia</taxon>
        <taxon>Pteriomorphia</taxon>
        <taxon>Mytilida</taxon>
        <taxon>Mytiloidea</taxon>
        <taxon>Mytilidae</taxon>
        <taxon>Mytilinae</taxon>
        <taxon>Mytilus</taxon>
    </lineage>
</organism>
<proteinExistence type="predicted"/>
<dbReference type="Proteomes" id="UP000683360">
    <property type="component" value="Unassembled WGS sequence"/>
</dbReference>
<comment type="caution">
    <text evidence="1">The sequence shown here is derived from an EMBL/GenBank/DDBJ whole genome shotgun (WGS) entry which is preliminary data.</text>
</comment>